<gene>
    <name evidence="2" type="ORF">SSIM_01405</name>
</gene>
<name>A0ABN0PGI1_STASI</name>
<dbReference type="Proteomes" id="UP000017131">
    <property type="component" value="Unassembled WGS sequence"/>
</dbReference>
<evidence type="ECO:0000256" key="1">
    <source>
        <dbReference type="SAM" id="Phobius"/>
    </source>
</evidence>
<proteinExistence type="predicted"/>
<sequence>MINLLSAIGSIGTFIMALFYLVSVSIQLYQLRISFTPAIGFNQILLQTSKNDRLKLFNISAANQDSNRFLKLYNLGGGAAKEVIVTITHMGKEEVLQRKYVSILPSKEYYLVPINEGVFHELEETIQQNGYEAALKVDINFKHNLSRKTQHIELFGKIDSFNQLDENPIYELQFVQKSAINQ</sequence>
<dbReference type="EMBL" id="AXDY01000001">
    <property type="protein sequence ID" value="ERS94780.1"/>
    <property type="molecule type" value="Genomic_DNA"/>
</dbReference>
<keyword evidence="1" id="KW-0812">Transmembrane</keyword>
<reference evidence="2 3" key="1">
    <citation type="journal article" date="2013" name="Genome Announc.">
        <title>Draft Genome Sequence of Staphylococcus simulans UMC-CNS-990, Isolated from a Case of Chronic Bovine Mastitis.</title>
        <authorList>
            <person name="Calcutt M.J."/>
            <person name="Foecking M.F."/>
            <person name="Hsieh H.Y."/>
            <person name="Perry J."/>
            <person name="Stewart G.C."/>
            <person name="Middleton J.R."/>
        </authorList>
    </citation>
    <scope>NUCLEOTIDE SEQUENCE [LARGE SCALE GENOMIC DNA]</scope>
    <source>
        <strain evidence="2 3">UMC-CNS-990</strain>
    </source>
</reference>
<protein>
    <submittedName>
        <fullName evidence="2">Uncharacterized protein</fullName>
    </submittedName>
</protein>
<keyword evidence="3" id="KW-1185">Reference proteome</keyword>
<evidence type="ECO:0000313" key="3">
    <source>
        <dbReference type="Proteomes" id="UP000017131"/>
    </source>
</evidence>
<feature type="transmembrane region" description="Helical" evidence="1">
    <location>
        <begin position="6"/>
        <end position="29"/>
    </location>
</feature>
<dbReference type="GeneID" id="77332679"/>
<keyword evidence="1" id="KW-1133">Transmembrane helix</keyword>
<dbReference type="RefSeq" id="WP_002480366.1">
    <property type="nucleotide sequence ID" value="NZ_AXDY01000001.1"/>
</dbReference>
<comment type="caution">
    <text evidence="2">The sequence shown here is derived from an EMBL/GenBank/DDBJ whole genome shotgun (WGS) entry which is preliminary data.</text>
</comment>
<accession>A0ABN0PGI1</accession>
<keyword evidence="1" id="KW-0472">Membrane</keyword>
<evidence type="ECO:0000313" key="2">
    <source>
        <dbReference type="EMBL" id="ERS94780.1"/>
    </source>
</evidence>
<organism evidence="2 3">
    <name type="scientific">Staphylococcus simulans UMC-CNS-990</name>
    <dbReference type="NCBI Taxonomy" id="1405498"/>
    <lineage>
        <taxon>Bacteria</taxon>
        <taxon>Bacillati</taxon>
        <taxon>Bacillota</taxon>
        <taxon>Bacilli</taxon>
        <taxon>Bacillales</taxon>
        <taxon>Staphylococcaceae</taxon>
        <taxon>Staphylococcus</taxon>
    </lineage>
</organism>